<dbReference type="Proteomes" id="UP000624244">
    <property type="component" value="Unassembled WGS sequence"/>
</dbReference>
<dbReference type="AlphaFoldDB" id="A0A8H5ZES8"/>
<proteinExistence type="predicted"/>
<evidence type="ECO:0000313" key="1">
    <source>
        <dbReference type="EMBL" id="KAF5847930.1"/>
    </source>
</evidence>
<comment type="caution">
    <text evidence="1">The sequence shown here is derived from an EMBL/GenBank/DDBJ whole genome shotgun (WGS) entry which is preliminary data.</text>
</comment>
<protein>
    <submittedName>
        <fullName evidence="1">Uncharacterized protein</fullName>
    </submittedName>
</protein>
<gene>
    <name evidence="1" type="ORF">GGP41_009178</name>
</gene>
<dbReference type="EMBL" id="WNKQ01000012">
    <property type="protein sequence ID" value="KAF5847930.1"/>
    <property type="molecule type" value="Genomic_DNA"/>
</dbReference>
<sequence>MTSHPATAAPSRLTARQEDWNGEQTGGIFCESRLQPNWGDCSTIMDGNSYFGEVDPNRSVCLNPRACRVWTEGNCRISFCNNENFEICNPASTWGGRARNIESECKSSNTGGYQSTPPPEPWSEVAIRLNTDWRRLPASLVYEEMSTEENKVQMQTLDVEANGLETRQADRFSDVVTRINVYKPGSAVFVAQVPNAGAYEVTTSKSETFSITASLSLGASAWDAISAEIGVSASFETTMTNTVAVTINIDCEGGTGQVYWRPFFDEYEGTLESSGQKVTIWVPKDTEASRMNYDYQCTG</sequence>
<organism evidence="1 2">
    <name type="scientific">Cochliobolus sativus</name>
    <name type="common">Common root rot and spot blotch fungus</name>
    <name type="synonym">Bipolaris sorokiniana</name>
    <dbReference type="NCBI Taxonomy" id="45130"/>
    <lineage>
        <taxon>Eukaryota</taxon>
        <taxon>Fungi</taxon>
        <taxon>Dikarya</taxon>
        <taxon>Ascomycota</taxon>
        <taxon>Pezizomycotina</taxon>
        <taxon>Dothideomycetes</taxon>
        <taxon>Pleosporomycetidae</taxon>
        <taxon>Pleosporales</taxon>
        <taxon>Pleosporineae</taxon>
        <taxon>Pleosporaceae</taxon>
        <taxon>Bipolaris</taxon>
    </lineage>
</organism>
<accession>A0A8H5ZES8</accession>
<name>A0A8H5ZES8_COCSA</name>
<evidence type="ECO:0000313" key="2">
    <source>
        <dbReference type="Proteomes" id="UP000624244"/>
    </source>
</evidence>
<reference evidence="1" key="1">
    <citation type="submission" date="2019-11" db="EMBL/GenBank/DDBJ databases">
        <title>Bipolaris sorokiniana Genome sequencing.</title>
        <authorList>
            <person name="Wang H."/>
        </authorList>
    </citation>
    <scope>NUCLEOTIDE SEQUENCE</scope>
</reference>